<name>A0A653B561_ECTOL</name>
<dbReference type="EMBL" id="LR130779">
    <property type="protein sequence ID" value="VDN63745.1"/>
    <property type="molecule type" value="Genomic_DNA"/>
</dbReference>
<accession>A0A653B561</accession>
<sequence length="67" mass="7504">MSAPITLDSIFPAKIISPRRKQAFLKSSVNDTILNATNISSIQLKLKGKTSFFRQVSNSTNQLLYFL</sequence>
<proteinExistence type="predicted"/>
<dbReference type="AlphaFoldDB" id="A0A653B561"/>
<organism evidence="1">
    <name type="scientific">Ectopseudomonas oleovorans</name>
    <name type="common">Pseudomonas oleovorans</name>
    <dbReference type="NCBI Taxonomy" id="301"/>
    <lineage>
        <taxon>Bacteria</taxon>
        <taxon>Pseudomonadati</taxon>
        <taxon>Pseudomonadota</taxon>
        <taxon>Gammaproteobacteria</taxon>
        <taxon>Pseudomonadales</taxon>
        <taxon>Pseudomonadaceae</taxon>
        <taxon>Ectopseudomonas</taxon>
    </lineage>
</organism>
<reference evidence="1" key="1">
    <citation type="submission" date="2018-11" db="EMBL/GenBank/DDBJ databases">
        <authorList>
            <consortium name="Genoscope - CEA"/>
            <person name="William W."/>
        </authorList>
    </citation>
    <scope>NUCLEOTIDE SEQUENCE [LARGE SCALE GENOMIC DNA]</scope>
    <source>
        <strain evidence="1">T9AD</strain>
    </source>
</reference>
<gene>
    <name evidence="1" type="ORF">POT9AD_2770</name>
</gene>
<evidence type="ECO:0000313" key="1">
    <source>
        <dbReference type="EMBL" id="VDN63745.1"/>
    </source>
</evidence>
<protein>
    <submittedName>
        <fullName evidence="1">Uncharacterized protein</fullName>
    </submittedName>
</protein>